<evidence type="ECO:0000313" key="1">
    <source>
        <dbReference type="EMBL" id="KOF73473.1"/>
    </source>
</evidence>
<gene>
    <name evidence="1" type="ORF">OCBIM_22037825mg</name>
</gene>
<reference evidence="1" key="1">
    <citation type="submission" date="2015-07" db="EMBL/GenBank/DDBJ databases">
        <title>MeaNS - Measles Nucleotide Surveillance Program.</title>
        <authorList>
            <person name="Tran T."/>
            <person name="Druce J."/>
        </authorList>
    </citation>
    <scope>NUCLEOTIDE SEQUENCE</scope>
    <source>
        <strain evidence="1">UCB-OBI-ISO-001</strain>
        <tissue evidence="1">Gonad</tissue>
    </source>
</reference>
<proteinExistence type="predicted"/>
<organism evidence="1">
    <name type="scientific">Octopus bimaculoides</name>
    <name type="common">California two-spotted octopus</name>
    <dbReference type="NCBI Taxonomy" id="37653"/>
    <lineage>
        <taxon>Eukaryota</taxon>
        <taxon>Metazoa</taxon>
        <taxon>Spiralia</taxon>
        <taxon>Lophotrochozoa</taxon>
        <taxon>Mollusca</taxon>
        <taxon>Cephalopoda</taxon>
        <taxon>Coleoidea</taxon>
        <taxon>Octopodiformes</taxon>
        <taxon>Octopoda</taxon>
        <taxon>Incirrata</taxon>
        <taxon>Octopodidae</taxon>
        <taxon>Octopus</taxon>
    </lineage>
</organism>
<dbReference type="EMBL" id="KQ423139">
    <property type="protein sequence ID" value="KOF73473.1"/>
    <property type="molecule type" value="Genomic_DNA"/>
</dbReference>
<dbReference type="AlphaFoldDB" id="A0A0L8G997"/>
<sequence length="81" mass="9451">MGTTRISFLATGPAVCWRPQKKKKKEQGWVGRRLQQCCFQIKGNCQRNKGRERKRVTIIARNKNISYGLEFHSKKSKNNNN</sequence>
<protein>
    <submittedName>
        <fullName evidence="1">Uncharacterized protein</fullName>
    </submittedName>
</protein>
<accession>A0A0L8G997</accession>
<name>A0A0L8G997_OCTBM</name>